<accession>A0A0F6WES2</accession>
<dbReference type="KEGG" id="vg:26796288"/>
<reference evidence="1 2" key="1">
    <citation type="journal article" date="2015" name="Genome Announc.">
        <title>Genome Sequence of Mycobacteriophage Mindy.</title>
        <authorList>
            <person name="Pope W.H."/>
            <person name="Bernstein N.I."/>
            <person name="Fasolas C.S."/>
            <person name="Mezghani N."/>
            <person name="Pressimone C.A."/>
            <person name="Selvakumar P."/>
            <person name="Stanton A.C."/>
            <person name="Lapin J.S."/>
            <person name="Prout A.K."/>
            <person name="Grubb S.R."/>
            <person name="Warner M.H."/>
            <person name="Bowman C.A."/>
            <person name="Russell D.A."/>
            <person name="Hatfull G.F."/>
        </authorList>
    </citation>
    <scope>NUCLEOTIDE SEQUENCE [LARGE SCALE GENOMIC DNA]</scope>
</reference>
<protein>
    <submittedName>
        <fullName evidence="1">Uncharacterized protein</fullName>
    </submittedName>
</protein>
<organism evidence="1 2">
    <name type="scientific">Mycobacterium phage Mindy</name>
    <dbReference type="NCBI Taxonomy" id="1647311"/>
    <lineage>
        <taxon>Viruses</taxon>
        <taxon>Duplodnaviria</taxon>
        <taxon>Heunggongvirae</taxon>
        <taxon>Uroviricota</taxon>
        <taxon>Caudoviricetes</taxon>
        <taxon>Kostyavirus</taxon>
        <taxon>Kostyavirus toto</taxon>
    </lineage>
</organism>
<sequence>MTAQYPALPPMTAWQKELLAILLDADLTLTHRRYEAGAVIDALLEGLEDG</sequence>
<dbReference type="RefSeq" id="YP_009225292.1">
    <property type="nucleotide sequence ID" value="NC_029093.1"/>
</dbReference>
<dbReference type="EMBL" id="KR080204">
    <property type="protein sequence ID" value="AKF15035.1"/>
    <property type="molecule type" value="Genomic_DNA"/>
</dbReference>
<gene>
    <name evidence="1" type="primary">5</name>
    <name evidence="1" type="ORF">SEA_MINDY_5</name>
</gene>
<evidence type="ECO:0000313" key="1">
    <source>
        <dbReference type="EMBL" id="AKF15035.1"/>
    </source>
</evidence>
<name>A0A0F6WES2_9CAUD</name>
<evidence type="ECO:0000313" key="2">
    <source>
        <dbReference type="Proteomes" id="UP000201946"/>
    </source>
</evidence>
<dbReference type="GeneID" id="26796288"/>
<proteinExistence type="predicted"/>
<dbReference type="Proteomes" id="UP000201946">
    <property type="component" value="Segment"/>
</dbReference>